<organism evidence="1 2">
    <name type="scientific">Maritalea porphyrae</name>
    <dbReference type="NCBI Taxonomy" id="880732"/>
    <lineage>
        <taxon>Bacteria</taxon>
        <taxon>Pseudomonadati</taxon>
        <taxon>Pseudomonadota</taxon>
        <taxon>Alphaproteobacteria</taxon>
        <taxon>Hyphomicrobiales</taxon>
        <taxon>Devosiaceae</taxon>
        <taxon>Maritalea</taxon>
    </lineage>
</organism>
<dbReference type="Pfam" id="PF09981">
    <property type="entry name" value="DUF2218"/>
    <property type="match status" value="1"/>
</dbReference>
<dbReference type="PIRSF" id="PIRSF028291">
    <property type="entry name" value="UCP028291"/>
    <property type="match status" value="1"/>
</dbReference>
<dbReference type="InterPro" id="IPR014543">
    <property type="entry name" value="UCP028291"/>
</dbReference>
<reference evidence="1" key="2">
    <citation type="submission" date="2023-01" db="EMBL/GenBank/DDBJ databases">
        <title>Draft genome sequence of Maritalea porphyrae strain NBRC 107169.</title>
        <authorList>
            <person name="Sun Q."/>
            <person name="Mori K."/>
        </authorList>
    </citation>
    <scope>NUCLEOTIDE SEQUENCE</scope>
    <source>
        <strain evidence="1">NBRC 107169</strain>
    </source>
</reference>
<dbReference type="Proteomes" id="UP001161405">
    <property type="component" value="Unassembled WGS sequence"/>
</dbReference>
<sequence>MKRSTSIFKTEKGERYLGQLVKHFAHKIDAQLDGDRGYAKFDFGKANLSADAEGLHMAVEANDDEALARTKVVIESHLVRFAFREELESLDWQDFTINA</sequence>
<keyword evidence="2" id="KW-1185">Reference proteome</keyword>
<name>A0ABQ5UUF2_9HYPH</name>
<reference evidence="1" key="1">
    <citation type="journal article" date="2014" name="Int. J. Syst. Evol. Microbiol.">
        <title>Complete genome of a new Firmicutes species belonging to the dominant human colonic microbiota ('Ruminococcus bicirculans') reveals two chromosomes and a selective capacity to utilize plant glucans.</title>
        <authorList>
            <consortium name="NISC Comparative Sequencing Program"/>
            <person name="Wegmann U."/>
            <person name="Louis P."/>
            <person name="Goesmann A."/>
            <person name="Henrissat B."/>
            <person name="Duncan S.H."/>
            <person name="Flint H.J."/>
        </authorList>
    </citation>
    <scope>NUCLEOTIDE SEQUENCE</scope>
    <source>
        <strain evidence="1">NBRC 107169</strain>
    </source>
</reference>
<accession>A0ABQ5UUF2</accession>
<comment type="caution">
    <text evidence="1">The sequence shown here is derived from an EMBL/GenBank/DDBJ whole genome shotgun (WGS) entry which is preliminary data.</text>
</comment>
<dbReference type="RefSeq" id="WP_284364616.1">
    <property type="nucleotide sequence ID" value="NZ_BSNI01000002.1"/>
</dbReference>
<evidence type="ECO:0000313" key="2">
    <source>
        <dbReference type="Proteomes" id="UP001161405"/>
    </source>
</evidence>
<evidence type="ECO:0000313" key="1">
    <source>
        <dbReference type="EMBL" id="GLQ18036.1"/>
    </source>
</evidence>
<proteinExistence type="predicted"/>
<protein>
    <recommendedName>
        <fullName evidence="3">DUF2218 domain-containing protein</fullName>
    </recommendedName>
</protein>
<dbReference type="EMBL" id="BSNI01000002">
    <property type="protein sequence ID" value="GLQ18036.1"/>
    <property type="molecule type" value="Genomic_DNA"/>
</dbReference>
<gene>
    <name evidence="1" type="ORF">GCM10007879_22850</name>
</gene>
<evidence type="ECO:0008006" key="3">
    <source>
        <dbReference type="Google" id="ProtNLM"/>
    </source>
</evidence>
<dbReference type="Gene3D" id="3.30.310.50">
    <property type="entry name" value="Alpha-D-phosphohexomutase, C-terminal domain"/>
    <property type="match status" value="1"/>
</dbReference>